<evidence type="ECO:0000313" key="7">
    <source>
        <dbReference type="EMBL" id="KAK8771477.1"/>
    </source>
</evidence>
<evidence type="ECO:0000256" key="2">
    <source>
        <dbReference type="ARBA" id="ARBA00022723"/>
    </source>
</evidence>
<keyword evidence="8" id="KW-1185">Reference proteome</keyword>
<dbReference type="GO" id="GO:0046983">
    <property type="term" value="F:protein dimerization activity"/>
    <property type="evidence" value="ECO:0007669"/>
    <property type="project" value="InterPro"/>
</dbReference>
<evidence type="ECO:0000256" key="1">
    <source>
        <dbReference type="ARBA" id="ARBA00004123"/>
    </source>
</evidence>
<dbReference type="Proteomes" id="UP001321473">
    <property type="component" value="Unassembled WGS sequence"/>
</dbReference>
<feature type="domain" description="HAT C-terminal dimerisation" evidence="6">
    <location>
        <begin position="475"/>
        <end position="557"/>
    </location>
</feature>
<name>A0AAQ4E9N2_AMBAM</name>
<dbReference type="AlphaFoldDB" id="A0AAQ4E9N2"/>
<organism evidence="7 8">
    <name type="scientific">Amblyomma americanum</name>
    <name type="common">Lone star tick</name>
    <dbReference type="NCBI Taxonomy" id="6943"/>
    <lineage>
        <taxon>Eukaryota</taxon>
        <taxon>Metazoa</taxon>
        <taxon>Ecdysozoa</taxon>
        <taxon>Arthropoda</taxon>
        <taxon>Chelicerata</taxon>
        <taxon>Arachnida</taxon>
        <taxon>Acari</taxon>
        <taxon>Parasitiformes</taxon>
        <taxon>Ixodida</taxon>
        <taxon>Ixodoidea</taxon>
        <taxon>Ixodidae</taxon>
        <taxon>Amblyomminae</taxon>
        <taxon>Amblyomma</taxon>
    </lineage>
</organism>
<gene>
    <name evidence="7" type="ORF">V5799_025279</name>
</gene>
<keyword evidence="2" id="KW-0479">Metal-binding</keyword>
<dbReference type="GO" id="GO:0005634">
    <property type="term" value="C:nucleus"/>
    <property type="evidence" value="ECO:0007669"/>
    <property type="project" value="UniProtKB-SubCell"/>
</dbReference>
<dbReference type="InterPro" id="IPR008906">
    <property type="entry name" value="HATC_C_dom"/>
</dbReference>
<keyword evidence="5" id="KW-0539">Nucleus</keyword>
<keyword evidence="4" id="KW-0862">Zinc</keyword>
<proteinExistence type="predicted"/>
<evidence type="ECO:0000313" key="8">
    <source>
        <dbReference type="Proteomes" id="UP001321473"/>
    </source>
</evidence>
<dbReference type="InterPro" id="IPR012337">
    <property type="entry name" value="RNaseH-like_sf"/>
</dbReference>
<evidence type="ECO:0000256" key="5">
    <source>
        <dbReference type="ARBA" id="ARBA00023242"/>
    </source>
</evidence>
<dbReference type="PANTHER" id="PTHR46481">
    <property type="entry name" value="ZINC FINGER BED DOMAIN-CONTAINING PROTEIN 4"/>
    <property type="match status" value="1"/>
</dbReference>
<evidence type="ECO:0000256" key="3">
    <source>
        <dbReference type="ARBA" id="ARBA00022771"/>
    </source>
</evidence>
<dbReference type="EMBL" id="JARKHS020019693">
    <property type="protein sequence ID" value="KAK8771477.1"/>
    <property type="molecule type" value="Genomic_DNA"/>
</dbReference>
<sequence>MVTDPAKKPYDRIREHLASSRHKKLKMAVQEAEKAGTSQPTLFDVSCRQRAKENEANGVVHDFVRALAYSGISMHQADGPLGDFVRKYCKAAKTMPTGQRLRIKYLKEAFDKDMAKIRDDMQAVKVSVIVDESPDITGVPAINTLLCYYSQKAKKKQVCLVDADIVNASNSYTVARVVGKALFTVGKTWKDVAVATDSAEYMRKMVREICEAEAIHILHVKDLAHLIHVSVDHAISSPCVPDVRSTVIKFGALFKHANKLHQKYIEICAYNSLFGADAKKPPSVVPNRWQSFYKALVVVIEMWSSLTELVECSHDSTKAEAIRAILSEKEVLYAKAVLMRDALEPLLDVQKTLESGELLMPSFDHLVNVKLQQTVNELSTMIGKSDREKGVLSMLPKSSATLVKTCCEEFCAKISAKWDCTLKRNVSDKEENQLTLWKLGAVLDPFQKRLLSQSFDDCRPLFNSVMDDVGSLREEFNQYLLEASPTNEGVEVMDFWNDATVRYPRLANAALSLLCLANGSWDVERTFSQLRYLQRPDRSRMETEMLRMQMIMYVNKDVQNVE</sequence>
<dbReference type="Pfam" id="PF05699">
    <property type="entry name" value="Dimer_Tnp_hAT"/>
    <property type="match status" value="1"/>
</dbReference>
<comment type="caution">
    <text evidence="7">The sequence shown here is derived from an EMBL/GenBank/DDBJ whole genome shotgun (WGS) entry which is preliminary data.</text>
</comment>
<comment type="subcellular location">
    <subcellularLocation>
        <location evidence="1">Nucleus</location>
    </subcellularLocation>
</comment>
<keyword evidence="3" id="KW-0863">Zinc-finger</keyword>
<dbReference type="GO" id="GO:0008270">
    <property type="term" value="F:zinc ion binding"/>
    <property type="evidence" value="ECO:0007669"/>
    <property type="project" value="UniProtKB-KW"/>
</dbReference>
<dbReference type="PANTHER" id="PTHR46481:SF10">
    <property type="entry name" value="ZINC FINGER BED DOMAIN-CONTAINING PROTEIN 39"/>
    <property type="match status" value="1"/>
</dbReference>
<protein>
    <recommendedName>
        <fullName evidence="6">HAT C-terminal dimerisation domain-containing protein</fullName>
    </recommendedName>
</protein>
<evidence type="ECO:0000256" key="4">
    <source>
        <dbReference type="ARBA" id="ARBA00022833"/>
    </source>
</evidence>
<evidence type="ECO:0000259" key="6">
    <source>
        <dbReference type="Pfam" id="PF05699"/>
    </source>
</evidence>
<accession>A0AAQ4E9N2</accession>
<reference evidence="7 8" key="1">
    <citation type="journal article" date="2023" name="Arcadia Sci">
        <title>De novo assembly of a long-read Amblyomma americanum tick genome.</title>
        <authorList>
            <person name="Chou S."/>
            <person name="Poskanzer K.E."/>
            <person name="Rollins M."/>
            <person name="Thuy-Boun P.S."/>
        </authorList>
    </citation>
    <scope>NUCLEOTIDE SEQUENCE [LARGE SCALE GENOMIC DNA]</scope>
    <source>
        <strain evidence="7">F_SG_1</strain>
        <tissue evidence="7">Salivary glands</tissue>
    </source>
</reference>
<dbReference type="SUPFAM" id="SSF53098">
    <property type="entry name" value="Ribonuclease H-like"/>
    <property type="match status" value="1"/>
</dbReference>
<dbReference type="InterPro" id="IPR052035">
    <property type="entry name" value="ZnF_BED_domain_contain"/>
</dbReference>